<dbReference type="InterPro" id="IPR001881">
    <property type="entry name" value="EGF-like_Ca-bd_dom"/>
</dbReference>
<dbReference type="PROSITE" id="PS00010">
    <property type="entry name" value="ASX_HYDROXYL"/>
    <property type="match status" value="1"/>
</dbReference>
<dbReference type="AlphaFoldDB" id="A0A060Z9K0"/>
<dbReference type="PROSITE" id="PS50026">
    <property type="entry name" value="EGF_3"/>
    <property type="match status" value="1"/>
</dbReference>
<dbReference type="PANTHER" id="PTHR24046">
    <property type="entry name" value="SIGNAL PEPTIDE, CUB AND EGF-LIKE DOMAIN-CONTAINING"/>
    <property type="match status" value="1"/>
</dbReference>
<dbReference type="GO" id="GO:0005509">
    <property type="term" value="F:calcium ion binding"/>
    <property type="evidence" value="ECO:0007669"/>
    <property type="project" value="InterPro"/>
</dbReference>
<evidence type="ECO:0000256" key="1">
    <source>
        <dbReference type="ARBA" id="ARBA00022536"/>
    </source>
</evidence>
<reference evidence="5" key="1">
    <citation type="journal article" date="2014" name="Nat. Commun.">
        <title>The rainbow trout genome provides novel insights into evolution after whole-genome duplication in vertebrates.</title>
        <authorList>
            <person name="Berthelot C."/>
            <person name="Brunet F."/>
            <person name="Chalopin D."/>
            <person name="Juanchich A."/>
            <person name="Bernard M."/>
            <person name="Noel B."/>
            <person name="Bento P."/>
            <person name="Da Silva C."/>
            <person name="Labadie K."/>
            <person name="Alberti A."/>
            <person name="Aury J.M."/>
            <person name="Louis A."/>
            <person name="Dehais P."/>
            <person name="Bardou P."/>
            <person name="Montfort J."/>
            <person name="Klopp C."/>
            <person name="Cabau C."/>
            <person name="Gaspin C."/>
            <person name="Thorgaard G.H."/>
            <person name="Boussaha M."/>
            <person name="Quillet E."/>
            <person name="Guyomard R."/>
            <person name="Galiana D."/>
            <person name="Bobe J."/>
            <person name="Volff J.N."/>
            <person name="Genet C."/>
            <person name="Wincker P."/>
            <person name="Jaillon O."/>
            <person name="Roest Crollius H."/>
            <person name="Guiguen Y."/>
        </authorList>
    </citation>
    <scope>NUCLEOTIDE SEQUENCE [LARGE SCALE GENOMIC DNA]</scope>
</reference>
<dbReference type="SUPFAM" id="SSF57196">
    <property type="entry name" value="EGF/Laminin"/>
    <property type="match status" value="1"/>
</dbReference>
<keyword evidence="1 3" id="KW-0245">EGF-like domain</keyword>
<sequence>MVLFLDSPRVITYNLFLLTDIDECSFERTCDHTCVNYPGNFDCVCQEGYTLYGLTHCGDIDECSINNGAVSTAV</sequence>
<dbReference type="GO" id="GO:0009986">
    <property type="term" value="C:cell surface"/>
    <property type="evidence" value="ECO:0007669"/>
    <property type="project" value="TreeGrafter"/>
</dbReference>
<dbReference type="CDD" id="cd00054">
    <property type="entry name" value="EGF_CA"/>
    <property type="match status" value="1"/>
</dbReference>
<dbReference type="FunFam" id="2.10.25.10:FF:000030">
    <property type="entry name" value="Signal peptide, CUB domain and EGF-like domain-containing 2"/>
    <property type="match status" value="1"/>
</dbReference>
<feature type="domain" description="EGF-like" evidence="4">
    <location>
        <begin position="20"/>
        <end position="58"/>
    </location>
</feature>
<dbReference type="SMART" id="SM00179">
    <property type="entry name" value="EGF_CA"/>
    <property type="match status" value="1"/>
</dbReference>
<dbReference type="EMBL" id="FR959920">
    <property type="protein sequence ID" value="CDR00706.1"/>
    <property type="molecule type" value="Genomic_DNA"/>
</dbReference>
<evidence type="ECO:0000313" key="5">
    <source>
        <dbReference type="EMBL" id="CDR00706.1"/>
    </source>
</evidence>
<accession>A0A060Z9K0</accession>
<name>A0A060Z9K0_ONCMY</name>
<comment type="caution">
    <text evidence="3">Lacks conserved residue(s) required for the propagation of feature annotation.</text>
</comment>
<dbReference type="Proteomes" id="UP000193380">
    <property type="component" value="Unassembled WGS sequence"/>
</dbReference>
<keyword evidence="2 3" id="KW-1015">Disulfide bond</keyword>
<dbReference type="InterPro" id="IPR049883">
    <property type="entry name" value="NOTCH1_EGF-like"/>
</dbReference>
<dbReference type="GO" id="GO:0007165">
    <property type="term" value="P:signal transduction"/>
    <property type="evidence" value="ECO:0007669"/>
    <property type="project" value="TreeGrafter"/>
</dbReference>
<dbReference type="InterPro" id="IPR000152">
    <property type="entry name" value="EGF-type_Asp/Asn_hydroxyl_site"/>
</dbReference>
<organism evidence="5 6">
    <name type="scientific">Oncorhynchus mykiss</name>
    <name type="common">Rainbow trout</name>
    <name type="synonym">Salmo gairdneri</name>
    <dbReference type="NCBI Taxonomy" id="8022"/>
    <lineage>
        <taxon>Eukaryota</taxon>
        <taxon>Metazoa</taxon>
        <taxon>Chordata</taxon>
        <taxon>Craniata</taxon>
        <taxon>Vertebrata</taxon>
        <taxon>Euteleostomi</taxon>
        <taxon>Actinopterygii</taxon>
        <taxon>Neopterygii</taxon>
        <taxon>Teleostei</taxon>
        <taxon>Protacanthopterygii</taxon>
        <taxon>Salmoniformes</taxon>
        <taxon>Salmonidae</taxon>
        <taxon>Salmoninae</taxon>
        <taxon>Oncorhynchus</taxon>
    </lineage>
</organism>
<dbReference type="PROSITE" id="PS01187">
    <property type="entry name" value="EGF_CA"/>
    <property type="match status" value="1"/>
</dbReference>
<protein>
    <recommendedName>
        <fullName evidence="4">EGF-like domain-containing protein</fullName>
    </recommendedName>
</protein>
<dbReference type="Pfam" id="PF07645">
    <property type="entry name" value="EGF_CA"/>
    <property type="match status" value="1"/>
</dbReference>
<dbReference type="InterPro" id="IPR052071">
    <property type="entry name" value="SCUB_EGF-like_domain"/>
</dbReference>
<dbReference type="PaxDb" id="8022-A0A060Z9K0"/>
<dbReference type="Gene3D" id="2.10.25.10">
    <property type="entry name" value="Laminin"/>
    <property type="match status" value="1"/>
</dbReference>
<evidence type="ECO:0000256" key="2">
    <source>
        <dbReference type="ARBA" id="ARBA00023157"/>
    </source>
</evidence>
<dbReference type="STRING" id="8022.A0A060Z9K0"/>
<dbReference type="InterPro" id="IPR018097">
    <property type="entry name" value="EGF_Ca-bd_CS"/>
</dbReference>
<reference evidence="5" key="2">
    <citation type="submission" date="2014-03" db="EMBL/GenBank/DDBJ databases">
        <authorList>
            <person name="Genoscope - CEA"/>
        </authorList>
    </citation>
    <scope>NUCLEOTIDE SEQUENCE</scope>
</reference>
<feature type="disulfide bond" evidence="3">
    <location>
        <begin position="24"/>
        <end position="34"/>
    </location>
</feature>
<dbReference type="InterPro" id="IPR000742">
    <property type="entry name" value="EGF"/>
</dbReference>
<evidence type="ECO:0000313" key="6">
    <source>
        <dbReference type="Proteomes" id="UP000193380"/>
    </source>
</evidence>
<dbReference type="GO" id="GO:0005615">
    <property type="term" value="C:extracellular space"/>
    <property type="evidence" value="ECO:0007669"/>
    <property type="project" value="TreeGrafter"/>
</dbReference>
<evidence type="ECO:0000256" key="3">
    <source>
        <dbReference type="PROSITE-ProRule" id="PRU00076"/>
    </source>
</evidence>
<dbReference type="PROSITE" id="PS01186">
    <property type="entry name" value="EGF_2"/>
    <property type="match status" value="1"/>
</dbReference>
<proteinExistence type="predicted"/>
<evidence type="ECO:0000259" key="4">
    <source>
        <dbReference type="PROSITE" id="PS50026"/>
    </source>
</evidence>
<dbReference type="PANTHER" id="PTHR24046:SF7">
    <property type="entry name" value="CUB DOMAIN-CONTAINING PROTEIN"/>
    <property type="match status" value="1"/>
</dbReference>
<gene>
    <name evidence="5" type="ORF">GSONMT00023053001</name>
</gene>